<dbReference type="SUPFAM" id="SSF53300">
    <property type="entry name" value="vWA-like"/>
    <property type="match status" value="1"/>
</dbReference>
<dbReference type="RefSeq" id="WP_035123687.1">
    <property type="nucleotide sequence ID" value="NZ_JRNE01000082.1"/>
</dbReference>
<keyword evidence="2" id="KW-0812">Transmembrane</keyword>
<name>A0A095XY42_9CORY</name>
<evidence type="ECO:0000313" key="4">
    <source>
        <dbReference type="EMBL" id="KGF15130.1"/>
    </source>
</evidence>
<evidence type="ECO:0000313" key="5">
    <source>
        <dbReference type="Proteomes" id="UP000029548"/>
    </source>
</evidence>
<keyword evidence="2" id="KW-0472">Membrane</keyword>
<dbReference type="InterPro" id="IPR036465">
    <property type="entry name" value="vWFA_dom_sf"/>
</dbReference>
<accession>A0A095XY42</accession>
<reference evidence="4 5" key="1">
    <citation type="submission" date="2014-07" db="EMBL/GenBank/DDBJ databases">
        <authorList>
            <person name="McCorrison J."/>
            <person name="Sanka R."/>
            <person name="Torralba M."/>
            <person name="Gillis M."/>
            <person name="Haft D.H."/>
            <person name="Methe B."/>
            <person name="Sutton G."/>
            <person name="Nelson K.E."/>
        </authorList>
    </citation>
    <scope>NUCLEOTIDE SEQUENCE [LARGE SCALE GENOMIC DNA]</scope>
    <source>
        <strain evidence="4 5">DNF00450</strain>
    </source>
</reference>
<dbReference type="Proteomes" id="UP000029548">
    <property type="component" value="Unassembled WGS sequence"/>
</dbReference>
<evidence type="ECO:0000256" key="1">
    <source>
        <dbReference type="SAM" id="MobiDB-lite"/>
    </source>
</evidence>
<dbReference type="AlphaFoldDB" id="A0A095XY42"/>
<gene>
    <name evidence="4" type="ORF">HMPREF1650_12270</name>
</gene>
<protein>
    <recommendedName>
        <fullName evidence="3">VWFA domain-containing protein</fullName>
    </recommendedName>
</protein>
<feature type="transmembrane region" description="Helical" evidence="2">
    <location>
        <begin position="18"/>
        <end position="37"/>
    </location>
</feature>
<evidence type="ECO:0000256" key="2">
    <source>
        <dbReference type="SAM" id="Phobius"/>
    </source>
</evidence>
<proteinExistence type="predicted"/>
<feature type="compositionally biased region" description="Acidic residues" evidence="1">
    <location>
        <begin position="357"/>
        <end position="372"/>
    </location>
</feature>
<dbReference type="Gene3D" id="3.40.50.410">
    <property type="entry name" value="von Willebrand factor, type A domain"/>
    <property type="match status" value="1"/>
</dbReference>
<dbReference type="PROSITE" id="PS50234">
    <property type="entry name" value="VWFA"/>
    <property type="match status" value="1"/>
</dbReference>
<sequence>MGRHSDGKPNYRVAKGPLISLLAAILVGAMIFAWVTLRTSDGDDPGISADCSKGDLTLVVAADPAVAGVVREQVDAWAATDPVVREYCVRPQVTVNGSQQILDVIREHGDDGSDGDADGSGAATGGVKPVLPAVWVPADDSFVDAARDSGGVGVDGETARFSPQPVGLAVASDRAADVKGRSWDDIAGMEDLTIATPGGPDAVVSSVVNARLTPDARGRELLGASEERLAAGGRFTSEALLGQLAKDTAEGYDAVAATQSMVDASAQTGSEGLSFISPNGSPALSAPMVAFTSGGPVNEVNARAAAEFVKYARKNGVDADAPGDGDDETAAGALDGAAGEILPDVAARDTDPFAGIDAEDPDSDGAGDDSDGDAATTEPAGSTLVLLDTSEGMDLDAVREALTPLMDRAIDGEGRRVALWNYSSPLSAGVTTPVRQNVHFGAGAKDRSVEVLGQLSTGGEPWLWRSVGPAVDYVAEAWSPGVANRVVLVTSGSDATDDDAAAAIERITAAATTDRPVRVDVVVVGEDSTDGALRDLASATGGSVQVAGTDPTAALVKAMGL</sequence>
<organism evidence="4 5">
    <name type="scientific">Corynebacterium freneyi DNF00450</name>
    <dbReference type="NCBI Taxonomy" id="1287475"/>
    <lineage>
        <taxon>Bacteria</taxon>
        <taxon>Bacillati</taxon>
        <taxon>Actinomycetota</taxon>
        <taxon>Actinomycetes</taxon>
        <taxon>Mycobacteriales</taxon>
        <taxon>Corynebacteriaceae</taxon>
        <taxon>Corynebacterium</taxon>
    </lineage>
</organism>
<evidence type="ECO:0000259" key="3">
    <source>
        <dbReference type="PROSITE" id="PS50234"/>
    </source>
</evidence>
<feature type="region of interest" description="Disordered" evidence="1">
    <location>
        <begin position="351"/>
        <end position="379"/>
    </location>
</feature>
<dbReference type="eggNOG" id="COG2304">
    <property type="taxonomic scope" value="Bacteria"/>
</dbReference>
<dbReference type="SMART" id="SM00327">
    <property type="entry name" value="VWA"/>
    <property type="match status" value="1"/>
</dbReference>
<keyword evidence="2" id="KW-1133">Transmembrane helix</keyword>
<feature type="domain" description="VWFA" evidence="3">
    <location>
        <begin position="382"/>
        <end position="561"/>
    </location>
</feature>
<comment type="caution">
    <text evidence="4">The sequence shown here is derived from an EMBL/GenBank/DDBJ whole genome shotgun (WGS) entry which is preliminary data.</text>
</comment>
<dbReference type="InterPro" id="IPR002035">
    <property type="entry name" value="VWF_A"/>
</dbReference>
<dbReference type="EMBL" id="JRNE01000082">
    <property type="protein sequence ID" value="KGF15130.1"/>
    <property type="molecule type" value="Genomic_DNA"/>
</dbReference>